<dbReference type="PANTHER" id="PTHR10192:SF5">
    <property type="entry name" value="GEPHYRIN"/>
    <property type="match status" value="1"/>
</dbReference>
<accession>A0ABQ2L460</accession>
<evidence type="ECO:0000256" key="4">
    <source>
        <dbReference type="ARBA" id="ARBA00013269"/>
    </source>
</evidence>
<dbReference type="Pfam" id="PF00994">
    <property type="entry name" value="MoCF_biosynth"/>
    <property type="match status" value="1"/>
</dbReference>
<feature type="domain" description="MoaB/Mog" evidence="10">
    <location>
        <begin position="228"/>
        <end position="366"/>
    </location>
</feature>
<evidence type="ECO:0000256" key="5">
    <source>
        <dbReference type="ARBA" id="ARBA00021108"/>
    </source>
</evidence>
<evidence type="ECO:0000256" key="7">
    <source>
        <dbReference type="ARBA" id="ARBA00023150"/>
    </source>
</evidence>
<gene>
    <name evidence="11" type="primary">moeA</name>
    <name evidence="11" type="ORF">GCM10010969_24920</name>
</gene>
<reference evidence="12" key="1">
    <citation type="journal article" date="2019" name="Int. J. Syst. Evol. Microbiol.">
        <title>The Global Catalogue of Microorganisms (GCM) 10K type strain sequencing project: providing services to taxonomists for standard genome sequencing and annotation.</title>
        <authorList>
            <consortium name="The Broad Institute Genomics Platform"/>
            <consortium name="The Broad Institute Genome Sequencing Center for Infectious Disease"/>
            <person name="Wu L."/>
            <person name="Ma J."/>
        </authorList>
    </citation>
    <scope>NUCLEOTIDE SEQUENCE [LARGE SCALE GENOMIC DNA]</scope>
    <source>
        <strain evidence="12">CGMCC 1.6964</strain>
    </source>
</reference>
<dbReference type="SUPFAM" id="SSF63882">
    <property type="entry name" value="MoeA N-terminal region -like"/>
    <property type="match status" value="2"/>
</dbReference>
<dbReference type="Pfam" id="PF03453">
    <property type="entry name" value="MoeA_N"/>
    <property type="match status" value="1"/>
</dbReference>
<dbReference type="EMBL" id="BMLN01000006">
    <property type="protein sequence ID" value="GGO02040.1"/>
    <property type="molecule type" value="Genomic_DNA"/>
</dbReference>
<dbReference type="InterPro" id="IPR036425">
    <property type="entry name" value="MoaB/Mog-like_dom_sf"/>
</dbReference>
<keyword evidence="9" id="KW-0460">Magnesium</keyword>
<dbReference type="SUPFAM" id="SSF63867">
    <property type="entry name" value="MoeA C-terminal domain-like"/>
    <property type="match status" value="1"/>
</dbReference>
<comment type="function">
    <text evidence="1 9">Catalyzes the insertion of molybdate into adenylated molybdopterin with the concomitant release of AMP.</text>
</comment>
<comment type="pathway">
    <text evidence="2 9">Cofactor biosynthesis; molybdopterin biosynthesis.</text>
</comment>
<keyword evidence="9" id="KW-0479">Metal-binding</keyword>
<sequence>MVEFRNPISVSEAIALVQAEACRLGSEIVSLDEAYGRILAHPLTAAHDVPSFDRSPYDGYAIRAKDSAGASGDNRVSFQVVDHIGAGAVSGRKLGRGEAIRIMTGAQLPEGADAVVMLEQTQEAAAPAGVPVDVPADGESPFSLMGDSQQEGSSQGGLTQIGSTPAVPASFTIRKAFVSGENISFRGEDMREGEEILPAGSLILPGTIALLATFGHQQVEVSKLPLVGILATGTELLEPGAPLEAGKIRNSNGPMIAAQLRRMGVPHRVYAAAADRLDDMLDTVKQALAECDCLITTGGVSVGDFDLLPQVYEQLGANVLFNKVAMRPGSVTTVAVLDGRYLFGLSGNPSACYTGFELFARPALLRMMGAQRIYPLRTRAILGEDFGKANPFTRFIRAVYDGQTVRPAGFNKSNAVSSIGRSNALLVLPGGTRGFKTGDSVNVLLPGMEEGSAVWDL</sequence>
<dbReference type="InterPro" id="IPR001453">
    <property type="entry name" value="MoaB/Mog_dom"/>
</dbReference>
<protein>
    <recommendedName>
        <fullName evidence="5 9">Molybdopterin molybdenumtransferase</fullName>
        <ecNumber evidence="4 9">2.10.1.1</ecNumber>
    </recommendedName>
</protein>
<evidence type="ECO:0000256" key="8">
    <source>
        <dbReference type="ARBA" id="ARBA00047317"/>
    </source>
</evidence>
<evidence type="ECO:0000259" key="10">
    <source>
        <dbReference type="SMART" id="SM00852"/>
    </source>
</evidence>
<dbReference type="EC" id="2.10.1.1" evidence="4 9"/>
<name>A0ABQ2L460_9BACL</name>
<dbReference type="Pfam" id="PF03454">
    <property type="entry name" value="MoeA_C"/>
    <property type="match status" value="1"/>
</dbReference>
<dbReference type="RefSeq" id="WP_018976305.1">
    <property type="nucleotide sequence ID" value="NZ_BMLN01000006.1"/>
</dbReference>
<dbReference type="InterPro" id="IPR005111">
    <property type="entry name" value="MoeA_C_domain_IV"/>
</dbReference>
<dbReference type="SUPFAM" id="SSF53218">
    <property type="entry name" value="Molybdenum cofactor biosynthesis proteins"/>
    <property type="match status" value="1"/>
</dbReference>
<comment type="cofactor">
    <cofactor evidence="9">
        <name>Mg(2+)</name>
        <dbReference type="ChEBI" id="CHEBI:18420"/>
    </cofactor>
</comment>
<organism evidence="11 12">
    <name type="scientific">Saccharibacillus kuerlensis</name>
    <dbReference type="NCBI Taxonomy" id="459527"/>
    <lineage>
        <taxon>Bacteria</taxon>
        <taxon>Bacillati</taxon>
        <taxon>Bacillota</taxon>
        <taxon>Bacilli</taxon>
        <taxon>Bacillales</taxon>
        <taxon>Paenibacillaceae</taxon>
        <taxon>Saccharibacillus</taxon>
    </lineage>
</organism>
<dbReference type="CDD" id="cd00887">
    <property type="entry name" value="MoeA"/>
    <property type="match status" value="1"/>
</dbReference>
<dbReference type="Gene3D" id="2.170.190.11">
    <property type="entry name" value="Molybdopterin biosynthesis moea protein, domain 3"/>
    <property type="match status" value="1"/>
</dbReference>
<dbReference type="Gene3D" id="2.40.340.10">
    <property type="entry name" value="MoeA, C-terminal, domain IV"/>
    <property type="match status" value="1"/>
</dbReference>
<comment type="similarity">
    <text evidence="3 9">Belongs to the MoeA family.</text>
</comment>
<evidence type="ECO:0000313" key="11">
    <source>
        <dbReference type="EMBL" id="GGO02040.1"/>
    </source>
</evidence>
<proteinExistence type="inferred from homology"/>
<dbReference type="InterPro" id="IPR005110">
    <property type="entry name" value="MoeA_linker/N"/>
</dbReference>
<evidence type="ECO:0000256" key="1">
    <source>
        <dbReference type="ARBA" id="ARBA00002901"/>
    </source>
</evidence>
<keyword evidence="6 9" id="KW-0500">Molybdenum</keyword>
<comment type="caution">
    <text evidence="11">The sequence shown here is derived from an EMBL/GenBank/DDBJ whole genome shotgun (WGS) entry which is preliminary data.</text>
</comment>
<keyword evidence="7 9" id="KW-0501">Molybdenum cofactor biosynthesis</keyword>
<dbReference type="PANTHER" id="PTHR10192">
    <property type="entry name" value="MOLYBDOPTERIN BIOSYNTHESIS PROTEIN"/>
    <property type="match status" value="1"/>
</dbReference>
<evidence type="ECO:0000256" key="9">
    <source>
        <dbReference type="RuleBase" id="RU365090"/>
    </source>
</evidence>
<evidence type="ECO:0000256" key="6">
    <source>
        <dbReference type="ARBA" id="ARBA00022505"/>
    </source>
</evidence>
<evidence type="ECO:0000313" key="12">
    <source>
        <dbReference type="Proteomes" id="UP000606653"/>
    </source>
</evidence>
<dbReference type="Proteomes" id="UP000606653">
    <property type="component" value="Unassembled WGS sequence"/>
</dbReference>
<dbReference type="Gene3D" id="3.40.980.10">
    <property type="entry name" value="MoaB/Mog-like domain"/>
    <property type="match status" value="1"/>
</dbReference>
<dbReference type="InterPro" id="IPR036688">
    <property type="entry name" value="MoeA_C_domain_IV_sf"/>
</dbReference>
<dbReference type="Gene3D" id="3.90.105.10">
    <property type="entry name" value="Molybdopterin biosynthesis moea protein, domain 2"/>
    <property type="match status" value="1"/>
</dbReference>
<evidence type="ECO:0000256" key="3">
    <source>
        <dbReference type="ARBA" id="ARBA00010763"/>
    </source>
</evidence>
<keyword evidence="9" id="KW-0808">Transferase</keyword>
<keyword evidence="12" id="KW-1185">Reference proteome</keyword>
<comment type="catalytic activity">
    <reaction evidence="8">
        <text>adenylyl-molybdopterin + molybdate = Mo-molybdopterin + AMP + H(+)</text>
        <dbReference type="Rhea" id="RHEA:35047"/>
        <dbReference type="ChEBI" id="CHEBI:15378"/>
        <dbReference type="ChEBI" id="CHEBI:36264"/>
        <dbReference type="ChEBI" id="CHEBI:62727"/>
        <dbReference type="ChEBI" id="CHEBI:71302"/>
        <dbReference type="ChEBI" id="CHEBI:456215"/>
        <dbReference type="EC" id="2.10.1.1"/>
    </reaction>
</comment>
<dbReference type="NCBIfam" id="TIGR00177">
    <property type="entry name" value="molyb_syn"/>
    <property type="match status" value="1"/>
</dbReference>
<dbReference type="SMART" id="SM00852">
    <property type="entry name" value="MoCF_biosynth"/>
    <property type="match status" value="1"/>
</dbReference>
<dbReference type="InterPro" id="IPR036135">
    <property type="entry name" value="MoeA_linker/N_sf"/>
</dbReference>
<evidence type="ECO:0000256" key="2">
    <source>
        <dbReference type="ARBA" id="ARBA00005046"/>
    </source>
</evidence>
<dbReference type="InterPro" id="IPR038987">
    <property type="entry name" value="MoeA-like"/>
</dbReference>
<dbReference type="NCBIfam" id="NF045515">
    <property type="entry name" value="Glp_gephyrin"/>
    <property type="match status" value="1"/>
</dbReference>